<protein>
    <submittedName>
        <fullName evidence="8">RNA polymerase sigma-28 (SigD/FliA/WhiG) subunit</fullName>
    </submittedName>
</protein>
<evidence type="ECO:0000256" key="1">
    <source>
        <dbReference type="ARBA" id="ARBA00023015"/>
    </source>
</evidence>
<dbReference type="InterPro" id="IPR000943">
    <property type="entry name" value="RNA_pol_sigma70"/>
</dbReference>
<dbReference type="CDD" id="cd06171">
    <property type="entry name" value="Sigma70_r4"/>
    <property type="match status" value="1"/>
</dbReference>
<dbReference type="InterPro" id="IPR007624">
    <property type="entry name" value="RNA_pol_sigma70_r3"/>
</dbReference>
<dbReference type="InterPro" id="IPR013324">
    <property type="entry name" value="RNA_pol_sigma_r3/r4-like"/>
</dbReference>
<dbReference type="GO" id="GO:0003677">
    <property type="term" value="F:DNA binding"/>
    <property type="evidence" value="ECO:0007669"/>
    <property type="project" value="UniProtKB-KW"/>
</dbReference>
<accession>A0A2V3VAA8</accession>
<dbReference type="Gene3D" id="1.10.1740.10">
    <property type="match status" value="1"/>
</dbReference>
<dbReference type="InterPro" id="IPR014284">
    <property type="entry name" value="RNA_pol_sigma-70_dom"/>
</dbReference>
<dbReference type="NCBIfam" id="NF005413">
    <property type="entry name" value="PRK06986.1"/>
    <property type="match status" value="1"/>
</dbReference>
<dbReference type="GO" id="GO:0003899">
    <property type="term" value="F:DNA-directed RNA polymerase activity"/>
    <property type="evidence" value="ECO:0007669"/>
    <property type="project" value="InterPro"/>
</dbReference>
<feature type="domain" description="RNA polymerase sigma-70 region 4" evidence="7">
    <location>
        <begin position="187"/>
        <end position="235"/>
    </location>
</feature>
<dbReference type="SUPFAM" id="SSF88946">
    <property type="entry name" value="Sigma2 domain of RNA polymerase sigma factors"/>
    <property type="match status" value="1"/>
</dbReference>
<dbReference type="Gene3D" id="1.20.140.160">
    <property type="match status" value="1"/>
</dbReference>
<feature type="domain" description="RNA polymerase sigma-70 region 2" evidence="6">
    <location>
        <begin position="23"/>
        <end position="93"/>
    </location>
</feature>
<keyword evidence="3" id="KW-0238">DNA-binding</keyword>
<dbReference type="Pfam" id="PF04542">
    <property type="entry name" value="Sigma70_r2"/>
    <property type="match status" value="1"/>
</dbReference>
<evidence type="ECO:0000256" key="2">
    <source>
        <dbReference type="ARBA" id="ARBA00023082"/>
    </source>
</evidence>
<dbReference type="RefSeq" id="WP_110297876.1">
    <property type="nucleotide sequence ID" value="NZ_QJJM01000003.1"/>
</dbReference>
<dbReference type="AlphaFoldDB" id="A0A2V3VAA8"/>
<evidence type="ECO:0000259" key="6">
    <source>
        <dbReference type="Pfam" id="PF04542"/>
    </source>
</evidence>
<evidence type="ECO:0000259" key="7">
    <source>
        <dbReference type="Pfam" id="PF04545"/>
    </source>
</evidence>
<sequence>MQHLPIETITYGRKPAAVPPGKLIEAHLPLVRKLAWHVRGMAPGVIEIEDLVQIGMVALVEAANHYEDRGHGFATYASMRIRGALIDHLRANSNMCRSAMDFRKQLRRASEKLVRELGRNPTEQELAAAMGMDAADFRMRSDAAQDVKFESMDEVYSEHSMWFADSEESVENRLEADNLKKLLNASIGTLKEREQLILQLHYIEEMNLDEIGLVLGITAARVCQIKKSALETLRKRLASSR</sequence>
<reference evidence="8 9" key="1">
    <citation type="submission" date="2018-05" db="EMBL/GenBank/DDBJ databases">
        <title>Genomic Encyclopedia of Type Strains, Phase IV (KMG-IV): sequencing the most valuable type-strain genomes for metagenomic binning, comparative biology and taxonomic classification.</title>
        <authorList>
            <person name="Goeker M."/>
        </authorList>
    </citation>
    <scope>NUCLEOTIDE SEQUENCE [LARGE SCALE GENOMIC DNA]</scope>
    <source>
        <strain evidence="8 9">DSM 3183</strain>
    </source>
</reference>
<gene>
    <name evidence="8" type="ORF">C7451_103182</name>
</gene>
<dbReference type="InterPro" id="IPR012845">
    <property type="entry name" value="RNA_pol_sigma_FliA_WhiG"/>
</dbReference>
<dbReference type="SUPFAM" id="SSF88659">
    <property type="entry name" value="Sigma3 and sigma4 domains of RNA polymerase sigma factors"/>
    <property type="match status" value="2"/>
</dbReference>
<dbReference type="EMBL" id="QJJM01000003">
    <property type="protein sequence ID" value="PXW78074.1"/>
    <property type="molecule type" value="Genomic_DNA"/>
</dbReference>
<dbReference type="NCBIfam" id="TIGR02937">
    <property type="entry name" value="sigma70-ECF"/>
    <property type="match status" value="1"/>
</dbReference>
<evidence type="ECO:0000259" key="5">
    <source>
        <dbReference type="Pfam" id="PF04539"/>
    </source>
</evidence>
<organism evidence="8 9">
    <name type="scientific">Blastomonas natatoria</name>
    <dbReference type="NCBI Taxonomy" id="34015"/>
    <lineage>
        <taxon>Bacteria</taxon>
        <taxon>Pseudomonadati</taxon>
        <taxon>Pseudomonadota</taxon>
        <taxon>Alphaproteobacteria</taxon>
        <taxon>Sphingomonadales</taxon>
        <taxon>Sphingomonadaceae</taxon>
        <taxon>Blastomonas</taxon>
    </lineage>
</organism>
<dbReference type="Pfam" id="PF04539">
    <property type="entry name" value="Sigma70_r3"/>
    <property type="match status" value="1"/>
</dbReference>
<keyword evidence="2" id="KW-0731">Sigma factor</keyword>
<dbReference type="NCBIfam" id="TIGR02479">
    <property type="entry name" value="FliA_WhiG"/>
    <property type="match status" value="1"/>
</dbReference>
<keyword evidence="9" id="KW-1185">Reference proteome</keyword>
<dbReference type="GO" id="GO:0016987">
    <property type="term" value="F:sigma factor activity"/>
    <property type="evidence" value="ECO:0007669"/>
    <property type="project" value="UniProtKB-KW"/>
</dbReference>
<dbReference type="Pfam" id="PF04545">
    <property type="entry name" value="Sigma70_r4"/>
    <property type="match status" value="1"/>
</dbReference>
<dbReference type="InterPro" id="IPR007627">
    <property type="entry name" value="RNA_pol_sigma70_r2"/>
</dbReference>
<dbReference type="InterPro" id="IPR007630">
    <property type="entry name" value="RNA_pol_sigma70_r4"/>
</dbReference>
<dbReference type="PANTHER" id="PTHR30385">
    <property type="entry name" value="SIGMA FACTOR F FLAGELLAR"/>
    <property type="match status" value="1"/>
</dbReference>
<name>A0A2V3VAA8_9SPHN</name>
<proteinExistence type="predicted"/>
<evidence type="ECO:0000256" key="3">
    <source>
        <dbReference type="ARBA" id="ARBA00023125"/>
    </source>
</evidence>
<dbReference type="PANTHER" id="PTHR30385:SF7">
    <property type="entry name" value="RNA POLYMERASE SIGMA FACTOR FLIA"/>
    <property type="match status" value="1"/>
</dbReference>
<dbReference type="InterPro" id="IPR013325">
    <property type="entry name" value="RNA_pol_sigma_r2"/>
</dbReference>
<evidence type="ECO:0000256" key="4">
    <source>
        <dbReference type="ARBA" id="ARBA00023163"/>
    </source>
</evidence>
<dbReference type="OrthoDB" id="9799825at2"/>
<keyword evidence="1" id="KW-0805">Transcription regulation</keyword>
<evidence type="ECO:0000313" key="8">
    <source>
        <dbReference type="EMBL" id="PXW78074.1"/>
    </source>
</evidence>
<dbReference type="GO" id="GO:0006352">
    <property type="term" value="P:DNA-templated transcription initiation"/>
    <property type="evidence" value="ECO:0007669"/>
    <property type="project" value="InterPro"/>
</dbReference>
<keyword evidence="4" id="KW-0804">Transcription</keyword>
<feature type="domain" description="RNA polymerase sigma-70 region 3" evidence="5">
    <location>
        <begin position="104"/>
        <end position="139"/>
    </location>
</feature>
<comment type="caution">
    <text evidence="8">The sequence shown here is derived from an EMBL/GenBank/DDBJ whole genome shotgun (WGS) entry which is preliminary data.</text>
</comment>
<evidence type="ECO:0000313" key="9">
    <source>
        <dbReference type="Proteomes" id="UP000248014"/>
    </source>
</evidence>
<dbReference type="Proteomes" id="UP000248014">
    <property type="component" value="Unassembled WGS sequence"/>
</dbReference>
<dbReference type="PRINTS" id="PR00046">
    <property type="entry name" value="SIGMA70FCT"/>
</dbReference>